<dbReference type="GO" id="GO:0006487">
    <property type="term" value="P:protein N-linked glycosylation"/>
    <property type="evidence" value="ECO:0007669"/>
    <property type="project" value="TreeGrafter"/>
</dbReference>
<dbReference type="PANTHER" id="PTHR31306:SF4">
    <property type="entry name" value="ALPHA-1,2-GALACTOSYLTRANSFERASE"/>
    <property type="match status" value="1"/>
</dbReference>
<dbReference type="InterPro" id="IPR008630">
    <property type="entry name" value="Glyco_trans_34"/>
</dbReference>
<proteinExistence type="inferred from homology"/>
<evidence type="ECO:0000256" key="2">
    <source>
        <dbReference type="ARBA" id="ARBA00005664"/>
    </source>
</evidence>
<dbReference type="SUPFAM" id="SSF53448">
    <property type="entry name" value="Nucleotide-diphospho-sugar transferases"/>
    <property type="match status" value="1"/>
</dbReference>
<dbReference type="Pfam" id="PF05637">
    <property type="entry name" value="Glyco_transf_34"/>
    <property type="match status" value="2"/>
</dbReference>
<reference evidence="7 8" key="1">
    <citation type="journal article" date="2022" name="Nat. Plants">
        <title>Genomes of leafy and leafless Platanthera orchids illuminate the evolution of mycoheterotrophy.</title>
        <authorList>
            <person name="Li M.H."/>
            <person name="Liu K.W."/>
            <person name="Li Z."/>
            <person name="Lu H.C."/>
            <person name="Ye Q.L."/>
            <person name="Zhang D."/>
            <person name="Wang J.Y."/>
            <person name="Li Y.F."/>
            <person name="Zhong Z.M."/>
            <person name="Liu X."/>
            <person name="Yu X."/>
            <person name="Liu D.K."/>
            <person name="Tu X.D."/>
            <person name="Liu B."/>
            <person name="Hao Y."/>
            <person name="Liao X.Y."/>
            <person name="Jiang Y.T."/>
            <person name="Sun W.H."/>
            <person name="Chen J."/>
            <person name="Chen Y.Q."/>
            <person name="Ai Y."/>
            <person name="Zhai J.W."/>
            <person name="Wu S.S."/>
            <person name="Zhou Z."/>
            <person name="Hsiao Y.Y."/>
            <person name="Wu W.L."/>
            <person name="Chen Y.Y."/>
            <person name="Lin Y.F."/>
            <person name="Hsu J.L."/>
            <person name="Li C.Y."/>
            <person name="Wang Z.W."/>
            <person name="Zhao X."/>
            <person name="Zhong W.Y."/>
            <person name="Ma X.K."/>
            <person name="Ma L."/>
            <person name="Huang J."/>
            <person name="Chen G.Z."/>
            <person name="Huang M.Z."/>
            <person name="Huang L."/>
            <person name="Peng D.H."/>
            <person name="Luo Y.B."/>
            <person name="Zou S.Q."/>
            <person name="Chen S.P."/>
            <person name="Lan S."/>
            <person name="Tsai W.C."/>
            <person name="Van de Peer Y."/>
            <person name="Liu Z.J."/>
        </authorList>
    </citation>
    <scope>NUCLEOTIDE SEQUENCE [LARGE SCALE GENOMIC DNA]</scope>
    <source>
        <strain evidence="7">Lor287</strain>
    </source>
</reference>
<dbReference type="AlphaFoldDB" id="A0AAP0G3Q4"/>
<comment type="caution">
    <text evidence="7">The sequence shown here is derived from an EMBL/GenBank/DDBJ whole genome shotgun (WGS) entry which is preliminary data.</text>
</comment>
<evidence type="ECO:0000256" key="1">
    <source>
        <dbReference type="ARBA" id="ARBA00004323"/>
    </source>
</evidence>
<keyword evidence="3" id="KW-0328">Glycosyltransferase</keyword>
<keyword evidence="6" id="KW-0333">Golgi apparatus</keyword>
<dbReference type="GO" id="GO:0000139">
    <property type="term" value="C:Golgi membrane"/>
    <property type="evidence" value="ECO:0007669"/>
    <property type="project" value="UniProtKB-SubCell"/>
</dbReference>
<keyword evidence="5" id="KW-0812">Transmembrane</keyword>
<keyword evidence="4" id="KW-0808">Transferase</keyword>
<evidence type="ECO:0000256" key="6">
    <source>
        <dbReference type="ARBA" id="ARBA00023034"/>
    </source>
</evidence>
<organism evidence="7 8">
    <name type="scientific">Platanthera zijinensis</name>
    <dbReference type="NCBI Taxonomy" id="2320716"/>
    <lineage>
        <taxon>Eukaryota</taxon>
        <taxon>Viridiplantae</taxon>
        <taxon>Streptophyta</taxon>
        <taxon>Embryophyta</taxon>
        <taxon>Tracheophyta</taxon>
        <taxon>Spermatophyta</taxon>
        <taxon>Magnoliopsida</taxon>
        <taxon>Liliopsida</taxon>
        <taxon>Asparagales</taxon>
        <taxon>Orchidaceae</taxon>
        <taxon>Orchidoideae</taxon>
        <taxon>Orchideae</taxon>
        <taxon>Orchidinae</taxon>
        <taxon>Platanthera</taxon>
    </lineage>
</organism>
<evidence type="ECO:0000256" key="4">
    <source>
        <dbReference type="ARBA" id="ARBA00022679"/>
    </source>
</evidence>
<comment type="similarity">
    <text evidence="2">Belongs to the glycosyltransferase 34 family.</text>
</comment>
<comment type="subcellular location">
    <subcellularLocation>
        <location evidence="1">Golgi apparatus membrane</location>
        <topology evidence="1">Single-pass type II membrane protein</topology>
    </subcellularLocation>
</comment>
<evidence type="ECO:0000256" key="3">
    <source>
        <dbReference type="ARBA" id="ARBA00022676"/>
    </source>
</evidence>
<evidence type="ECO:0000313" key="8">
    <source>
        <dbReference type="Proteomes" id="UP001418222"/>
    </source>
</evidence>
<dbReference type="Gene3D" id="3.90.550.10">
    <property type="entry name" value="Spore Coat Polysaccharide Biosynthesis Protein SpsA, Chain A"/>
    <property type="match status" value="1"/>
</dbReference>
<evidence type="ECO:0000313" key="7">
    <source>
        <dbReference type="EMBL" id="KAK8935763.1"/>
    </source>
</evidence>
<evidence type="ECO:0000256" key="5">
    <source>
        <dbReference type="ARBA" id="ARBA00022968"/>
    </source>
</evidence>
<dbReference type="InterPro" id="IPR029044">
    <property type="entry name" value="Nucleotide-diphossugar_trans"/>
</dbReference>
<dbReference type="GO" id="GO:0016757">
    <property type="term" value="F:glycosyltransferase activity"/>
    <property type="evidence" value="ECO:0007669"/>
    <property type="project" value="UniProtKB-KW"/>
</dbReference>
<keyword evidence="8" id="KW-1185">Reference proteome</keyword>
<dbReference type="PANTHER" id="PTHR31306">
    <property type="entry name" value="ALPHA-1,6-MANNOSYLTRANSFERASE MNN11-RELATED"/>
    <property type="match status" value="1"/>
</dbReference>
<name>A0AAP0G3Q4_9ASPA</name>
<keyword evidence="5" id="KW-0735">Signal-anchor</keyword>
<gene>
    <name evidence="7" type="ORF">KSP39_PZI013287</name>
</gene>
<dbReference type="EMBL" id="JBBWWQ010000011">
    <property type="protein sequence ID" value="KAK8935763.1"/>
    <property type="molecule type" value="Genomic_DNA"/>
</dbReference>
<dbReference type="Proteomes" id="UP001418222">
    <property type="component" value="Unassembled WGS sequence"/>
</dbReference>
<accession>A0AAP0G3Q4</accession>
<protein>
    <submittedName>
        <fullName evidence="7">Uncharacterized protein</fullName>
    </submittedName>
</protein>
<sequence>MAHRRGRPPSPSLCAPSAALLRRRRLHILLLTLFSFLLLLAFLSSCSAVLRRANDFGRRCIPHRSDFSGLFTPDANRSMSIAMITFSEEGGGDGERRATRRRSFSGVMAAVGGNKRAYAARMGYDFIDARDLVDPSRPPSWSKVLAVRSQLPSHDWVFWNDADTVVTNPDISLEDILGAVIGQEASDISPDLVVTEDVNGINAGVFFVRRSKWSEKFLNAWWNQTSFVQFGSTKSGDNDALKFLIRSQTSHDRRHHVRISPMQCLFNSYPWYPSWKSVYQLIFSPGAVWRGTYSRGDFMVHLAGIDDKKEWAARIIQELEYERRDYAYSARPNSLYTP</sequence>